<accession>A0A926CYJ1</accession>
<proteinExistence type="predicted"/>
<dbReference type="Proteomes" id="UP000654279">
    <property type="component" value="Unassembled WGS sequence"/>
</dbReference>
<evidence type="ECO:0000313" key="2">
    <source>
        <dbReference type="EMBL" id="MBC8528057.1"/>
    </source>
</evidence>
<dbReference type="InterPro" id="IPR043768">
    <property type="entry name" value="DUF5714"/>
</dbReference>
<keyword evidence="3" id="KW-1185">Reference proteome</keyword>
<dbReference type="RefSeq" id="WP_249284115.1">
    <property type="nucleotide sequence ID" value="NZ_JACRSO010000001.1"/>
</dbReference>
<evidence type="ECO:0000259" key="1">
    <source>
        <dbReference type="Pfam" id="PF18978"/>
    </source>
</evidence>
<dbReference type="AlphaFoldDB" id="A0A926CYJ1"/>
<sequence>MNEREHEMDERFAQIKRECLKSASKDPVALLIELMKKDYIAIHGPEHHVLDGACLLTALHNAGMDFDLEAALDEMIERGSKMPGATCGQWGVCGSAASMGAALSIIHGTGPLSGGQYYKDNLRLASQALDKIADIGGPRCCKRNAYLSILTAIDFVSRQYGITLPKGDIACTFSKQNRQCIGASCPFFKG</sequence>
<feature type="domain" description="DUF5714" evidence="1">
    <location>
        <begin position="15"/>
        <end position="188"/>
    </location>
</feature>
<evidence type="ECO:0000313" key="3">
    <source>
        <dbReference type="Proteomes" id="UP000654279"/>
    </source>
</evidence>
<dbReference type="Pfam" id="PF18978">
    <property type="entry name" value="DUF5714"/>
    <property type="match status" value="1"/>
</dbReference>
<reference evidence="2" key="1">
    <citation type="submission" date="2020-08" db="EMBL/GenBank/DDBJ databases">
        <title>Genome public.</title>
        <authorList>
            <person name="Liu C."/>
            <person name="Sun Q."/>
        </authorList>
    </citation>
    <scope>NUCLEOTIDE SEQUENCE</scope>
    <source>
        <strain evidence="2">NSJ-44</strain>
    </source>
</reference>
<protein>
    <recommendedName>
        <fullName evidence="1">DUF5714 domain-containing protein</fullName>
    </recommendedName>
</protein>
<organism evidence="2 3">
    <name type="scientific">Luoshenia tenuis</name>
    <dbReference type="NCBI Taxonomy" id="2763654"/>
    <lineage>
        <taxon>Bacteria</taxon>
        <taxon>Bacillati</taxon>
        <taxon>Bacillota</taxon>
        <taxon>Clostridia</taxon>
        <taxon>Christensenellales</taxon>
        <taxon>Christensenellaceae</taxon>
        <taxon>Luoshenia</taxon>
    </lineage>
</organism>
<comment type="caution">
    <text evidence="2">The sequence shown here is derived from an EMBL/GenBank/DDBJ whole genome shotgun (WGS) entry which is preliminary data.</text>
</comment>
<gene>
    <name evidence="2" type="ORF">H8699_01210</name>
</gene>
<name>A0A926CYJ1_9FIRM</name>
<dbReference type="EMBL" id="JACRSO010000001">
    <property type="protein sequence ID" value="MBC8528057.1"/>
    <property type="molecule type" value="Genomic_DNA"/>
</dbReference>